<name>A0A478FRR2_9MOLU</name>
<gene>
    <name evidence="2" type="ORF">MHSWG343_07540</name>
</gene>
<protein>
    <submittedName>
        <fullName evidence="2">Uncharacterized protein</fullName>
    </submittedName>
</protein>
<accession>A0A478FRR2</accession>
<comment type="caution">
    <text evidence="2">The sequence shown here is derived from an EMBL/GenBank/DDBJ whole genome shotgun (WGS) entry which is preliminary data.</text>
</comment>
<dbReference type="AlphaFoldDB" id="A0A478FRR2"/>
<sequence>MLELLLRDLMSITSTQAGVGAATIIASSAITYGIKSASTEKTFTSESHDYGWNKIGYSLKNILATNLISTDASNYELLGKEAKKEWRKRFAGTYAYKSKLRSASFYSLFPEDLFPEAKEHKIDAVGIRKEKAEKEVEQLKENEKVKDKLKKFYGICWKVSRFVKGKKSDSNYYETAALNFISNSDTQLEEKLKRFFRDAWVSCSENGSAMVGKIDKNWPYWNEIENNEKWGGGWYEERDKPI</sequence>
<dbReference type="Proteomes" id="UP000324831">
    <property type="component" value="Unassembled WGS sequence"/>
</dbReference>
<evidence type="ECO:0000313" key="3">
    <source>
        <dbReference type="Proteomes" id="UP000324831"/>
    </source>
</evidence>
<dbReference type="EMBL" id="BIMN01000003">
    <property type="protein sequence ID" value="GCE63754.1"/>
    <property type="molecule type" value="Genomic_DNA"/>
</dbReference>
<organism evidence="2 3">
    <name type="scientific">Candidatus Mycoplasma haematohominis</name>
    <dbReference type="NCBI Taxonomy" id="1494318"/>
    <lineage>
        <taxon>Bacteria</taxon>
        <taxon>Bacillati</taxon>
        <taxon>Mycoplasmatota</taxon>
        <taxon>Mollicutes</taxon>
        <taxon>Mycoplasmataceae</taxon>
        <taxon>Mycoplasma</taxon>
    </lineage>
</organism>
<evidence type="ECO:0000256" key="1">
    <source>
        <dbReference type="SAM" id="Coils"/>
    </source>
</evidence>
<reference evidence="2 3" key="1">
    <citation type="submission" date="2019-01" db="EMBL/GenBank/DDBJ databases">
        <title>Draft genome sequences of Candidatus Mycoplasma haemohominis SWG34-3 identified from a patient with pyrexia, anemia and liver dysfunction.</title>
        <authorList>
            <person name="Sekizuka T."/>
            <person name="Hattori N."/>
            <person name="Katano H."/>
            <person name="Takuma T."/>
            <person name="Ito T."/>
            <person name="Arai N."/>
            <person name="Yanai R."/>
            <person name="Ishii S."/>
            <person name="Miura Y."/>
            <person name="Tokunaga T."/>
            <person name="Watanabe H."/>
            <person name="Nomura N."/>
            <person name="Eguchi J."/>
            <person name="Arai T."/>
            <person name="Hasegawa H."/>
            <person name="Nakamaki T."/>
            <person name="Wakita T."/>
            <person name="Niki Y."/>
            <person name="Kuroda M."/>
        </authorList>
    </citation>
    <scope>NUCLEOTIDE SEQUENCE [LARGE SCALE GENOMIC DNA]</scope>
    <source>
        <strain evidence="2">SWG34-3</strain>
    </source>
</reference>
<keyword evidence="1" id="KW-0175">Coiled coil</keyword>
<proteinExistence type="predicted"/>
<feature type="coiled-coil region" evidence="1">
    <location>
        <begin position="122"/>
        <end position="149"/>
    </location>
</feature>
<evidence type="ECO:0000313" key="2">
    <source>
        <dbReference type="EMBL" id="GCE63754.1"/>
    </source>
</evidence>